<gene>
    <name evidence="2" type="ORF">UFOVP346_13</name>
</gene>
<evidence type="ECO:0000256" key="1">
    <source>
        <dbReference type="SAM" id="Phobius"/>
    </source>
</evidence>
<proteinExistence type="predicted"/>
<evidence type="ECO:0000313" key="2">
    <source>
        <dbReference type="EMBL" id="CAB4139005.1"/>
    </source>
</evidence>
<organism evidence="2">
    <name type="scientific">uncultured Caudovirales phage</name>
    <dbReference type="NCBI Taxonomy" id="2100421"/>
    <lineage>
        <taxon>Viruses</taxon>
        <taxon>Duplodnaviria</taxon>
        <taxon>Heunggongvirae</taxon>
        <taxon>Uroviricota</taxon>
        <taxon>Caudoviricetes</taxon>
        <taxon>Peduoviridae</taxon>
        <taxon>Maltschvirus</taxon>
        <taxon>Maltschvirus maltsch</taxon>
    </lineage>
</organism>
<keyword evidence="1" id="KW-0472">Membrane</keyword>
<accession>A0A6J5LWY6</accession>
<sequence>MPLDFLFTAAVLLASAVVASLVIQMLLAKFWEDNFKDRD</sequence>
<protein>
    <submittedName>
        <fullName evidence="2">Uncharacterized protein</fullName>
    </submittedName>
</protein>
<keyword evidence="1" id="KW-0812">Transmembrane</keyword>
<feature type="transmembrane region" description="Helical" evidence="1">
    <location>
        <begin position="6"/>
        <end position="28"/>
    </location>
</feature>
<dbReference type="EMBL" id="LR796352">
    <property type="protein sequence ID" value="CAB4139005.1"/>
    <property type="molecule type" value="Genomic_DNA"/>
</dbReference>
<reference evidence="2" key="1">
    <citation type="submission" date="2020-04" db="EMBL/GenBank/DDBJ databases">
        <authorList>
            <person name="Chiriac C."/>
            <person name="Salcher M."/>
            <person name="Ghai R."/>
            <person name="Kavagutti S V."/>
        </authorList>
    </citation>
    <scope>NUCLEOTIDE SEQUENCE</scope>
</reference>
<name>A0A6J5LWY6_9CAUD</name>
<keyword evidence="1" id="KW-1133">Transmembrane helix</keyword>